<dbReference type="PROSITE" id="PS01124">
    <property type="entry name" value="HTH_ARAC_FAMILY_2"/>
    <property type="match status" value="1"/>
</dbReference>
<dbReference type="PANTHER" id="PTHR43280">
    <property type="entry name" value="ARAC-FAMILY TRANSCRIPTIONAL REGULATOR"/>
    <property type="match status" value="1"/>
</dbReference>
<evidence type="ECO:0000313" key="5">
    <source>
        <dbReference type="EMBL" id="MFC5192841.1"/>
    </source>
</evidence>
<dbReference type="RefSeq" id="WP_377916245.1">
    <property type="nucleotide sequence ID" value="NZ_JBHSKS010000011.1"/>
</dbReference>
<reference evidence="6" key="1">
    <citation type="journal article" date="2019" name="Int. J. Syst. Evol. Microbiol.">
        <title>The Global Catalogue of Microorganisms (GCM) 10K type strain sequencing project: providing services to taxonomists for standard genome sequencing and annotation.</title>
        <authorList>
            <consortium name="The Broad Institute Genomics Platform"/>
            <consortium name="The Broad Institute Genome Sequencing Center for Infectious Disease"/>
            <person name="Wu L."/>
            <person name="Ma J."/>
        </authorList>
    </citation>
    <scope>NUCLEOTIDE SEQUENCE [LARGE SCALE GENOMIC DNA]</scope>
    <source>
        <strain evidence="6">CGMCC 1.7030</strain>
    </source>
</reference>
<keyword evidence="1" id="KW-0805">Transcription regulation</keyword>
<accession>A0ABW0BZ64</accession>
<evidence type="ECO:0000256" key="1">
    <source>
        <dbReference type="ARBA" id="ARBA00023015"/>
    </source>
</evidence>
<dbReference type="EMBL" id="JBHSKS010000011">
    <property type="protein sequence ID" value="MFC5192841.1"/>
    <property type="molecule type" value="Genomic_DNA"/>
</dbReference>
<feature type="domain" description="HTH araC/xylS-type" evidence="4">
    <location>
        <begin position="83"/>
        <end position="179"/>
    </location>
</feature>
<name>A0ABW0BZ64_9BACT</name>
<evidence type="ECO:0000313" key="6">
    <source>
        <dbReference type="Proteomes" id="UP001596163"/>
    </source>
</evidence>
<organism evidence="5 6">
    <name type="scientific">Algoriphagus aquatilis</name>
    <dbReference type="NCBI Taxonomy" id="490186"/>
    <lineage>
        <taxon>Bacteria</taxon>
        <taxon>Pseudomonadati</taxon>
        <taxon>Bacteroidota</taxon>
        <taxon>Cytophagia</taxon>
        <taxon>Cytophagales</taxon>
        <taxon>Cyclobacteriaceae</taxon>
        <taxon>Algoriphagus</taxon>
    </lineage>
</organism>
<dbReference type="PANTHER" id="PTHR43280:SF29">
    <property type="entry name" value="ARAC-FAMILY TRANSCRIPTIONAL REGULATOR"/>
    <property type="match status" value="1"/>
</dbReference>
<proteinExistence type="predicted"/>
<gene>
    <name evidence="5" type="ORF">ACFPIK_13780</name>
</gene>
<keyword evidence="6" id="KW-1185">Reference proteome</keyword>
<dbReference type="InterPro" id="IPR009057">
    <property type="entry name" value="Homeodomain-like_sf"/>
</dbReference>
<dbReference type="InterPro" id="IPR018060">
    <property type="entry name" value="HTH_AraC"/>
</dbReference>
<keyword evidence="3" id="KW-0804">Transcription</keyword>
<evidence type="ECO:0000256" key="2">
    <source>
        <dbReference type="ARBA" id="ARBA00023125"/>
    </source>
</evidence>
<dbReference type="SUPFAM" id="SSF46689">
    <property type="entry name" value="Homeodomain-like"/>
    <property type="match status" value="1"/>
</dbReference>
<dbReference type="Pfam" id="PF12833">
    <property type="entry name" value="HTH_18"/>
    <property type="match status" value="1"/>
</dbReference>
<dbReference type="Proteomes" id="UP001596163">
    <property type="component" value="Unassembled WGS sequence"/>
</dbReference>
<dbReference type="SMART" id="SM00342">
    <property type="entry name" value="HTH_ARAC"/>
    <property type="match status" value="1"/>
</dbReference>
<protein>
    <submittedName>
        <fullName evidence="5">Helix-turn-helix domain-containing protein</fullName>
    </submittedName>
</protein>
<comment type="caution">
    <text evidence="5">The sequence shown here is derived from an EMBL/GenBank/DDBJ whole genome shotgun (WGS) entry which is preliminary data.</text>
</comment>
<evidence type="ECO:0000259" key="4">
    <source>
        <dbReference type="PROSITE" id="PS01124"/>
    </source>
</evidence>
<sequence>MGLENLLMFSVLLSTGIVLVYKQVSLFKLATESSAESQENKSVSIEPHQKMETSAIKSQLEEIPSFQLDEFQLTKRIFDLFGEEKIYQNHSLNVGEFADRLGVKPRVVTQVLDKLSGTSFKELTNLYRIKYAVEKIEEGYLEKYTLEALGKEAGFNSRITFFNVFKKEMGMCPREYWKKCLSIAA</sequence>
<evidence type="ECO:0000256" key="3">
    <source>
        <dbReference type="ARBA" id="ARBA00023163"/>
    </source>
</evidence>
<keyword evidence="2" id="KW-0238">DNA-binding</keyword>
<dbReference type="Gene3D" id="1.10.10.60">
    <property type="entry name" value="Homeodomain-like"/>
    <property type="match status" value="1"/>
</dbReference>